<dbReference type="Proteomes" id="UP000295783">
    <property type="component" value="Unassembled WGS sequence"/>
</dbReference>
<keyword evidence="3" id="KW-1185">Reference proteome</keyword>
<evidence type="ECO:0000313" key="2">
    <source>
        <dbReference type="EMBL" id="TDQ80641.1"/>
    </source>
</evidence>
<dbReference type="AlphaFoldDB" id="A0A4V3DEC3"/>
<dbReference type="InterPro" id="IPR000683">
    <property type="entry name" value="Gfo/Idh/MocA-like_OxRdtase_N"/>
</dbReference>
<evidence type="ECO:0000313" key="3">
    <source>
        <dbReference type="Proteomes" id="UP000295783"/>
    </source>
</evidence>
<comment type="caution">
    <text evidence="2">The sequence shown here is derived from an EMBL/GenBank/DDBJ whole genome shotgun (WGS) entry which is preliminary data.</text>
</comment>
<reference evidence="2 3" key="1">
    <citation type="submission" date="2019-03" db="EMBL/GenBank/DDBJ databases">
        <title>Genomic Encyclopedia of Type Strains, Phase III (KMG-III): the genomes of soil and plant-associated and newly described type strains.</title>
        <authorList>
            <person name="Whitman W."/>
        </authorList>
    </citation>
    <scope>NUCLEOTIDE SEQUENCE [LARGE SCALE GENOMIC DNA]</scope>
    <source>
        <strain evidence="2 3">CGMCC 1.7660</strain>
    </source>
</reference>
<accession>A0A4V3DEC3</accession>
<name>A0A4V3DEC3_9PROT</name>
<evidence type="ECO:0000259" key="1">
    <source>
        <dbReference type="Pfam" id="PF01408"/>
    </source>
</evidence>
<dbReference type="PANTHER" id="PTHR43377:SF1">
    <property type="entry name" value="BILIVERDIN REDUCTASE A"/>
    <property type="match status" value="1"/>
</dbReference>
<dbReference type="InterPro" id="IPR051450">
    <property type="entry name" value="Gfo/Idh/MocA_Oxidoreductases"/>
</dbReference>
<dbReference type="EMBL" id="SNYW01000011">
    <property type="protein sequence ID" value="TDQ80641.1"/>
    <property type="molecule type" value="Genomic_DNA"/>
</dbReference>
<dbReference type="OrthoDB" id="9781031at2"/>
<dbReference type="InterPro" id="IPR036291">
    <property type="entry name" value="NAD(P)-bd_dom_sf"/>
</dbReference>
<organism evidence="2 3">
    <name type="scientific">Dongia mobilis</name>
    <dbReference type="NCBI Taxonomy" id="578943"/>
    <lineage>
        <taxon>Bacteria</taxon>
        <taxon>Pseudomonadati</taxon>
        <taxon>Pseudomonadota</taxon>
        <taxon>Alphaproteobacteria</taxon>
        <taxon>Rhodospirillales</taxon>
        <taxon>Dongiaceae</taxon>
        <taxon>Dongia</taxon>
    </lineage>
</organism>
<feature type="domain" description="Gfo/Idh/MocA-like oxidoreductase N-terminal" evidence="1">
    <location>
        <begin position="5"/>
        <end position="115"/>
    </location>
</feature>
<sequence length="299" mass="31892">MKTYRFGIVGLGVMGREMADLLAAHPRFSVAAGFDPARPQVSFPQLPSAEAVIADPAVDAVYTATPPRVHEEVVRLAARHRKPILCEKPLAHSIASARACRDIAAEAGIPAAVNFSFAARDVALRLGYVVASGQLDHLTGISLRARFAQWPRSWQSGAGAWLAGAEEGGFTREVVSHYIFLANRLFGPGKLQKALVTRPAHGTETALVAEISHGDLVFHLDAAIGGDRDDDIRFAVTGSRGEAAIVDWQHLEFTGEAGPHYPASAPLDHLALLLDGKPNHLATLDEGLAVVELIEAMLA</sequence>
<dbReference type="Pfam" id="PF01408">
    <property type="entry name" value="GFO_IDH_MocA"/>
    <property type="match status" value="1"/>
</dbReference>
<dbReference type="GO" id="GO:0000166">
    <property type="term" value="F:nucleotide binding"/>
    <property type="evidence" value="ECO:0007669"/>
    <property type="project" value="InterPro"/>
</dbReference>
<dbReference type="Gene3D" id="3.30.360.10">
    <property type="entry name" value="Dihydrodipicolinate Reductase, domain 2"/>
    <property type="match status" value="1"/>
</dbReference>
<dbReference type="SUPFAM" id="SSF51735">
    <property type="entry name" value="NAD(P)-binding Rossmann-fold domains"/>
    <property type="match status" value="1"/>
</dbReference>
<gene>
    <name evidence="2" type="ORF">A8950_3176</name>
</gene>
<dbReference type="PANTHER" id="PTHR43377">
    <property type="entry name" value="BILIVERDIN REDUCTASE A"/>
    <property type="match status" value="1"/>
</dbReference>
<proteinExistence type="predicted"/>
<protein>
    <submittedName>
        <fullName evidence="2">Putative dehydrogenase</fullName>
    </submittedName>
</protein>
<dbReference type="Gene3D" id="3.40.50.720">
    <property type="entry name" value="NAD(P)-binding Rossmann-like Domain"/>
    <property type="match status" value="1"/>
</dbReference>
<dbReference type="RefSeq" id="WP_133614621.1">
    <property type="nucleotide sequence ID" value="NZ_SNYW01000011.1"/>
</dbReference>